<reference evidence="4 5" key="1">
    <citation type="journal article" date="2008" name="Proc. Natl. Acad. Sci. U.S.A.">
        <title>The genome of Cyanothece 51142, a unicellular diazotrophic cyanobacterium important in the marine nitrogen cycle.</title>
        <authorList>
            <person name="Welsh E.A."/>
            <person name="Liberton M."/>
            <person name="Stoeckel J."/>
            <person name="Loh T."/>
            <person name="Elvitigala T."/>
            <person name="Wang C."/>
            <person name="Wollam A."/>
            <person name="Fulton R.S."/>
            <person name="Clifton S.W."/>
            <person name="Jacobs J.M."/>
            <person name="Aurora R."/>
            <person name="Ghosh B.K."/>
            <person name="Sherman L.A."/>
            <person name="Smith R.D."/>
            <person name="Wilson R.K."/>
            <person name="Pakrasi H.B."/>
        </authorList>
    </citation>
    <scope>NUCLEOTIDE SEQUENCE [LARGE SCALE GENOMIC DNA]</scope>
    <source>
        <strain evidence="5">ATCC 51142 / BH68</strain>
    </source>
</reference>
<evidence type="ECO:0000256" key="2">
    <source>
        <dbReference type="PIRNR" id="PIRNR016661"/>
    </source>
</evidence>
<accession>B1WTI4</accession>
<proteinExistence type="inferred from homology"/>
<dbReference type="Pfam" id="PF02632">
    <property type="entry name" value="BioY"/>
    <property type="match status" value="1"/>
</dbReference>
<comment type="similarity">
    <text evidence="1 2">Belongs to the BioY family.</text>
</comment>
<gene>
    <name evidence="4" type="ordered locus">cce_4351</name>
</gene>
<dbReference type="Gene3D" id="1.10.1760.20">
    <property type="match status" value="1"/>
</dbReference>
<dbReference type="GO" id="GO:0015225">
    <property type="term" value="F:biotin transmembrane transporter activity"/>
    <property type="evidence" value="ECO:0007669"/>
    <property type="project" value="UniProtKB-UniRule"/>
</dbReference>
<evidence type="ECO:0000313" key="4">
    <source>
        <dbReference type="EMBL" id="ACB53699.1"/>
    </source>
</evidence>
<keyword evidence="5" id="KW-1185">Reference proteome</keyword>
<feature type="transmembrane region" description="Helical" evidence="3">
    <location>
        <begin position="92"/>
        <end position="110"/>
    </location>
</feature>
<protein>
    <recommendedName>
        <fullName evidence="2">Biotin transporter</fullName>
    </recommendedName>
</protein>
<feature type="transmembrane region" description="Helical" evidence="3">
    <location>
        <begin position="67"/>
        <end position="85"/>
    </location>
</feature>
<dbReference type="GO" id="GO:0005886">
    <property type="term" value="C:plasma membrane"/>
    <property type="evidence" value="ECO:0007669"/>
    <property type="project" value="UniProtKB-SubCell"/>
</dbReference>
<dbReference type="KEGG" id="cyt:cce_4351"/>
<evidence type="ECO:0000256" key="3">
    <source>
        <dbReference type="SAM" id="Phobius"/>
    </source>
</evidence>
<sequence length="220" mass="24268">MKLQYPVNIKRKPKKKLTNTTKSSSTVSFANELLWAIIGLLLTIFSTFVEAFVTNMPWTWTEQGVNSMPLGVTFQVGAVLLTGCMGGKNAGFLAQVAYVFLGLFWYPVFAQGGGLQYWQQPSFGYILGFMPGAWLCGWLAFQRRTKLEVLGISAAAGLLIIHGCGLIYLLGLFFLSPANLPSDNLFDLIINYSVEPIPGQLVVVCVVAVIAFILRHILFY</sequence>
<evidence type="ECO:0000313" key="5">
    <source>
        <dbReference type="Proteomes" id="UP000001203"/>
    </source>
</evidence>
<keyword evidence="3" id="KW-1133">Transmembrane helix</keyword>
<feature type="transmembrane region" description="Helical" evidence="3">
    <location>
        <begin position="153"/>
        <end position="177"/>
    </location>
</feature>
<keyword evidence="2" id="KW-1003">Cell membrane</keyword>
<organism evidence="4 5">
    <name type="scientific">Crocosphaera subtropica (strain ATCC 51142 / BH68)</name>
    <name type="common">Cyanothece sp. (strain ATCC 51142)</name>
    <dbReference type="NCBI Taxonomy" id="43989"/>
    <lineage>
        <taxon>Bacteria</taxon>
        <taxon>Bacillati</taxon>
        <taxon>Cyanobacteriota</taxon>
        <taxon>Cyanophyceae</taxon>
        <taxon>Oscillatoriophycideae</taxon>
        <taxon>Chroococcales</taxon>
        <taxon>Aphanothecaceae</taxon>
        <taxon>Crocosphaera</taxon>
        <taxon>Crocosphaera subtropica</taxon>
    </lineage>
</organism>
<dbReference type="InterPro" id="IPR003784">
    <property type="entry name" value="BioY"/>
</dbReference>
<dbReference type="eggNOG" id="COG1268">
    <property type="taxonomic scope" value="Bacteria"/>
</dbReference>
<dbReference type="PANTHER" id="PTHR34295:SF1">
    <property type="entry name" value="BIOTIN TRANSPORTER BIOY"/>
    <property type="match status" value="1"/>
</dbReference>
<comment type="subcellular location">
    <subcellularLocation>
        <location evidence="2">Cell membrane</location>
        <topology evidence="2">Multi-pass membrane protein</topology>
    </subcellularLocation>
</comment>
<keyword evidence="2" id="KW-0813">Transport</keyword>
<evidence type="ECO:0000256" key="1">
    <source>
        <dbReference type="ARBA" id="ARBA00010692"/>
    </source>
</evidence>
<feature type="transmembrane region" description="Helical" evidence="3">
    <location>
        <begin position="122"/>
        <end position="141"/>
    </location>
</feature>
<dbReference type="PANTHER" id="PTHR34295">
    <property type="entry name" value="BIOTIN TRANSPORTER BIOY"/>
    <property type="match status" value="1"/>
</dbReference>
<keyword evidence="2 3" id="KW-0472">Membrane</keyword>
<name>B1WTI4_CROS5</name>
<dbReference type="HOGENOM" id="CLU_077931_4_0_3"/>
<dbReference type="EMBL" id="CP000806">
    <property type="protein sequence ID" value="ACB53699.1"/>
    <property type="molecule type" value="Genomic_DNA"/>
</dbReference>
<dbReference type="STRING" id="43989.cce_4351"/>
<dbReference type="PIRSF" id="PIRSF016661">
    <property type="entry name" value="BioY"/>
    <property type="match status" value="1"/>
</dbReference>
<feature type="transmembrane region" description="Helical" evidence="3">
    <location>
        <begin position="197"/>
        <end position="218"/>
    </location>
</feature>
<dbReference type="Proteomes" id="UP000001203">
    <property type="component" value="Chromosome circular"/>
</dbReference>
<dbReference type="AlphaFoldDB" id="B1WTI4"/>
<keyword evidence="3" id="KW-0812">Transmembrane</keyword>